<organism evidence="8 9">
    <name type="scientific">Ruania alkalisoli</name>
    <dbReference type="NCBI Taxonomy" id="2779775"/>
    <lineage>
        <taxon>Bacteria</taxon>
        <taxon>Bacillati</taxon>
        <taxon>Actinomycetota</taxon>
        <taxon>Actinomycetes</taxon>
        <taxon>Micrococcales</taxon>
        <taxon>Ruaniaceae</taxon>
        <taxon>Ruania</taxon>
    </lineage>
</organism>
<sequence>MRAVGAIAGVELRRFLRDRSNIFFTFIFPLLLVVVIGAQFGGGASNGRVLLTEAQSSLGEDLQATLTAADVTVDASTADAAAESLARGRADVAIVITAEDAAAYDAGEPVRVEVIQASTNGAQTAAQRVQTALSELATTRAQLAALTGAGAAPDVATQALEAAEEEVPPLQVDVVDVNEISQAFAGVTGFDVGAASQVLLFVFMAALAGSGTLIDARRNGVIARTLAAPVGTGSVVAGQALGRWTIAIFQGAYVMAGTSLLFGVTWGNLPVALLVLAVFAAVAAGFAMVIGSLLDNEGAATGLGVGLSLVLAALGGCMFPQELFPDALRTVSSFTPHGWGYRAFAEVQRHDAGVAEILPHLGVLAAFALGALLLGSLLLRRSLGRAI</sequence>
<feature type="transmembrane region" description="Helical" evidence="6">
    <location>
        <begin position="244"/>
        <end position="266"/>
    </location>
</feature>
<keyword evidence="4 6" id="KW-1133">Transmembrane helix</keyword>
<evidence type="ECO:0000256" key="3">
    <source>
        <dbReference type="ARBA" id="ARBA00022692"/>
    </source>
</evidence>
<evidence type="ECO:0000256" key="6">
    <source>
        <dbReference type="SAM" id="Phobius"/>
    </source>
</evidence>
<reference evidence="8 9" key="1">
    <citation type="submission" date="2020-10" db="EMBL/GenBank/DDBJ databases">
        <title>Haloactinobacterium sp. RN3S43, a bacterium isolated from saline soil.</title>
        <authorList>
            <person name="Sun J.-Q."/>
        </authorList>
    </citation>
    <scope>NUCLEOTIDE SEQUENCE [LARGE SCALE GENOMIC DNA]</scope>
    <source>
        <strain evidence="8 9">RN3S43</strain>
    </source>
</reference>
<dbReference type="GO" id="GO:0140359">
    <property type="term" value="F:ABC-type transporter activity"/>
    <property type="evidence" value="ECO:0007669"/>
    <property type="project" value="InterPro"/>
</dbReference>
<dbReference type="Pfam" id="PF12698">
    <property type="entry name" value="ABC2_membrane_3"/>
    <property type="match status" value="1"/>
</dbReference>
<dbReference type="GO" id="GO:0005886">
    <property type="term" value="C:plasma membrane"/>
    <property type="evidence" value="ECO:0007669"/>
    <property type="project" value="UniProtKB-SubCell"/>
</dbReference>
<dbReference type="Proteomes" id="UP000593758">
    <property type="component" value="Chromosome"/>
</dbReference>
<dbReference type="KEGG" id="halt:IM660_06020"/>
<name>A0A7M1SYJ3_9MICO</name>
<keyword evidence="3 6" id="KW-0812">Transmembrane</keyword>
<dbReference type="InterPro" id="IPR051449">
    <property type="entry name" value="ABC-2_transporter_component"/>
</dbReference>
<feature type="transmembrane region" description="Helical" evidence="6">
    <location>
        <begin position="21"/>
        <end position="41"/>
    </location>
</feature>
<dbReference type="PANTHER" id="PTHR30294">
    <property type="entry name" value="MEMBRANE COMPONENT OF ABC TRANSPORTER YHHJ-RELATED"/>
    <property type="match status" value="1"/>
</dbReference>
<evidence type="ECO:0000256" key="5">
    <source>
        <dbReference type="ARBA" id="ARBA00023136"/>
    </source>
</evidence>
<keyword evidence="9" id="KW-1185">Reference proteome</keyword>
<evidence type="ECO:0000313" key="8">
    <source>
        <dbReference type="EMBL" id="QOR71822.1"/>
    </source>
</evidence>
<feature type="transmembrane region" description="Helical" evidence="6">
    <location>
        <begin position="194"/>
        <end position="214"/>
    </location>
</feature>
<feature type="domain" description="ABC-2 type transporter transmembrane" evidence="7">
    <location>
        <begin position="22"/>
        <end position="376"/>
    </location>
</feature>
<dbReference type="EMBL" id="CP063169">
    <property type="protein sequence ID" value="QOR71822.1"/>
    <property type="molecule type" value="Genomic_DNA"/>
</dbReference>
<feature type="transmembrane region" description="Helical" evidence="6">
    <location>
        <begin position="272"/>
        <end position="294"/>
    </location>
</feature>
<accession>A0A7M1SYJ3</accession>
<comment type="subcellular location">
    <subcellularLocation>
        <location evidence="1">Cell membrane</location>
        <topology evidence="1">Multi-pass membrane protein</topology>
    </subcellularLocation>
</comment>
<keyword evidence="2" id="KW-1003">Cell membrane</keyword>
<evidence type="ECO:0000256" key="1">
    <source>
        <dbReference type="ARBA" id="ARBA00004651"/>
    </source>
</evidence>
<evidence type="ECO:0000256" key="4">
    <source>
        <dbReference type="ARBA" id="ARBA00022989"/>
    </source>
</evidence>
<dbReference type="InterPro" id="IPR013525">
    <property type="entry name" value="ABC2_TM"/>
</dbReference>
<keyword evidence="5 6" id="KW-0472">Membrane</keyword>
<feature type="transmembrane region" description="Helical" evidence="6">
    <location>
        <begin position="357"/>
        <end position="379"/>
    </location>
</feature>
<protein>
    <submittedName>
        <fullName evidence="8">ABC transporter permease</fullName>
    </submittedName>
</protein>
<proteinExistence type="predicted"/>
<dbReference type="RefSeq" id="WP_193498476.1">
    <property type="nucleotide sequence ID" value="NZ_CP063169.1"/>
</dbReference>
<dbReference type="AlphaFoldDB" id="A0A7M1SYJ3"/>
<dbReference type="PANTHER" id="PTHR30294:SF38">
    <property type="entry name" value="TRANSPORT PERMEASE PROTEIN"/>
    <property type="match status" value="1"/>
</dbReference>
<evidence type="ECO:0000313" key="9">
    <source>
        <dbReference type="Proteomes" id="UP000593758"/>
    </source>
</evidence>
<evidence type="ECO:0000259" key="7">
    <source>
        <dbReference type="Pfam" id="PF12698"/>
    </source>
</evidence>
<feature type="transmembrane region" description="Helical" evidence="6">
    <location>
        <begin position="301"/>
        <end position="321"/>
    </location>
</feature>
<gene>
    <name evidence="8" type="ORF">IM660_06020</name>
</gene>
<evidence type="ECO:0000256" key="2">
    <source>
        <dbReference type="ARBA" id="ARBA00022475"/>
    </source>
</evidence>